<name>A0A6J8DQ50_MYTCO</name>
<gene>
    <name evidence="1" type="ORF">MCOR_43904</name>
</gene>
<keyword evidence="2" id="KW-1185">Reference proteome</keyword>
<dbReference type="PANTHER" id="PTHR33050:SF7">
    <property type="entry name" value="RIBONUCLEASE H"/>
    <property type="match status" value="1"/>
</dbReference>
<dbReference type="PANTHER" id="PTHR33050">
    <property type="entry name" value="REVERSE TRANSCRIPTASE DOMAIN-CONTAINING PROTEIN"/>
    <property type="match status" value="1"/>
</dbReference>
<evidence type="ECO:0000313" key="1">
    <source>
        <dbReference type="EMBL" id="CAC5410738.1"/>
    </source>
</evidence>
<dbReference type="Proteomes" id="UP000507470">
    <property type="component" value="Unassembled WGS sequence"/>
</dbReference>
<dbReference type="EMBL" id="CACVKT020007797">
    <property type="protein sequence ID" value="CAC5410738.1"/>
    <property type="molecule type" value="Genomic_DNA"/>
</dbReference>
<evidence type="ECO:0000313" key="2">
    <source>
        <dbReference type="Proteomes" id="UP000507470"/>
    </source>
</evidence>
<dbReference type="AlphaFoldDB" id="A0A6J8DQ50"/>
<accession>A0A6J8DQ50</accession>
<sequence>MKADLHELAMNIYTICIVNSITIEVEWIPQSENVQADYFSRIFYVDDWAVADSAFLIFNNRWGKLTFDRFADDKNHKIDRFNSKFWVPGTRGVDAFAFDWSGENNWIVPPVRLVCRVLNHMLTCRAKGVLVVPKWKSALFWPMVWNNTENKFYEFITDFVEFDRSKHFFLSGSAKDSVFAQSPFISNVLVFKLDCSS</sequence>
<dbReference type="InterPro" id="IPR052055">
    <property type="entry name" value="Hepadnavirus_pol/RT"/>
</dbReference>
<dbReference type="OrthoDB" id="6152309at2759"/>
<reference evidence="1 2" key="1">
    <citation type="submission" date="2020-06" db="EMBL/GenBank/DDBJ databases">
        <authorList>
            <person name="Li R."/>
            <person name="Bekaert M."/>
        </authorList>
    </citation>
    <scope>NUCLEOTIDE SEQUENCE [LARGE SCALE GENOMIC DNA]</scope>
    <source>
        <strain evidence="2">wild</strain>
    </source>
</reference>
<proteinExistence type="predicted"/>
<protein>
    <submittedName>
        <fullName evidence="1">Uncharacterized protein</fullName>
    </submittedName>
</protein>
<organism evidence="1 2">
    <name type="scientific">Mytilus coruscus</name>
    <name type="common">Sea mussel</name>
    <dbReference type="NCBI Taxonomy" id="42192"/>
    <lineage>
        <taxon>Eukaryota</taxon>
        <taxon>Metazoa</taxon>
        <taxon>Spiralia</taxon>
        <taxon>Lophotrochozoa</taxon>
        <taxon>Mollusca</taxon>
        <taxon>Bivalvia</taxon>
        <taxon>Autobranchia</taxon>
        <taxon>Pteriomorphia</taxon>
        <taxon>Mytilida</taxon>
        <taxon>Mytiloidea</taxon>
        <taxon>Mytilidae</taxon>
        <taxon>Mytilinae</taxon>
        <taxon>Mytilus</taxon>
    </lineage>
</organism>